<name>A0ABY7X325_9BACL</name>
<organism evidence="1 2">
    <name type="scientific">Paenibacillus urinalis</name>
    <dbReference type="NCBI Taxonomy" id="521520"/>
    <lineage>
        <taxon>Bacteria</taxon>
        <taxon>Bacillati</taxon>
        <taxon>Bacillota</taxon>
        <taxon>Bacilli</taxon>
        <taxon>Bacillales</taxon>
        <taxon>Paenibacillaceae</taxon>
        <taxon>Paenibacillus</taxon>
    </lineage>
</organism>
<sequence length="53" mass="5917">MLTLVEISENLLQAEMEILNSDPYFNRVSFDSEVMSPEDLARDKENGARLGAG</sequence>
<dbReference type="RefSeq" id="WP_274337158.1">
    <property type="nucleotide sequence ID" value="NZ_CP118106.1"/>
</dbReference>
<dbReference type="Proteomes" id="UP001221519">
    <property type="component" value="Chromosome"/>
</dbReference>
<dbReference type="EMBL" id="CP118108">
    <property type="protein sequence ID" value="WDI00245.1"/>
    <property type="molecule type" value="Genomic_DNA"/>
</dbReference>
<gene>
    <name evidence="1" type="ORF">PUW25_13070</name>
</gene>
<reference evidence="1 2" key="1">
    <citation type="submission" date="2023-02" db="EMBL/GenBank/DDBJ databases">
        <title>Pathogen: clinical or host-associated sample.</title>
        <authorList>
            <person name="Hergert J."/>
            <person name="Casey R."/>
            <person name="Wagner J."/>
            <person name="Young E.L."/>
            <person name="Oakeson K.F."/>
        </authorList>
    </citation>
    <scope>NUCLEOTIDE SEQUENCE [LARGE SCALE GENOMIC DNA]</scope>
    <source>
        <strain evidence="1 2">2022CK-00829</strain>
    </source>
</reference>
<proteinExistence type="predicted"/>
<evidence type="ECO:0000313" key="1">
    <source>
        <dbReference type="EMBL" id="WDI00245.1"/>
    </source>
</evidence>
<evidence type="ECO:0000313" key="2">
    <source>
        <dbReference type="Proteomes" id="UP001221519"/>
    </source>
</evidence>
<protein>
    <submittedName>
        <fullName evidence="1">Uncharacterized protein</fullName>
    </submittedName>
</protein>
<accession>A0ABY7X325</accession>
<keyword evidence="2" id="KW-1185">Reference proteome</keyword>